<dbReference type="RefSeq" id="WP_092229655.1">
    <property type="nucleotide sequence ID" value="NZ_FNLL01000001.1"/>
</dbReference>
<accession>A0A1H2DNE6</accession>
<feature type="domain" description="D-isomer specific 2-hydroxyacid dehydrogenase NAD-binding" evidence="4">
    <location>
        <begin position="112"/>
        <end position="285"/>
    </location>
</feature>
<dbReference type="SUPFAM" id="SSF52283">
    <property type="entry name" value="Formate/glycerate dehydrogenase catalytic domain-like"/>
    <property type="match status" value="1"/>
</dbReference>
<dbReference type="InterPro" id="IPR050418">
    <property type="entry name" value="D-iso_2-hydroxyacid_DH_PdxB"/>
</dbReference>
<dbReference type="PANTHER" id="PTHR43761">
    <property type="entry name" value="D-ISOMER SPECIFIC 2-HYDROXYACID DEHYDROGENASE FAMILY PROTEIN (AFU_ORTHOLOGUE AFUA_1G13630)"/>
    <property type="match status" value="1"/>
</dbReference>
<keyword evidence="2" id="KW-0560">Oxidoreductase</keyword>
<name>A0A1H2DNE6_9BACT</name>
<protein>
    <submittedName>
        <fullName evidence="5">Glycerate dehydrogenase</fullName>
    </submittedName>
</protein>
<evidence type="ECO:0000256" key="2">
    <source>
        <dbReference type="ARBA" id="ARBA00023002"/>
    </source>
</evidence>
<dbReference type="Proteomes" id="UP000199608">
    <property type="component" value="Unassembled WGS sequence"/>
</dbReference>
<sequence length="305" mass="34780">MNVLYIGVCKKNLELYYPSYIRGRFLDSPFTDDQLVATVKQHRINVLMVDVFHSSFNKCLLNRLKDHVRLINFSYQSIESLIDMQEAKRLGILVKKLPDDLYCNEVAEFAITQLLCACKGSFRFDRDIRNGEWNQAAHTNFSMNGKTLGIVGYGNIGKRIASLCKPWGMKILVTKKSRHMGPQPAGITIVDFPTLISQSDFIILAVPIKKDTYQMVDRVHIQKLKKNTIIVNISRGNIVDEKAIAEGLEKGNLYQYCTDVFSQEPIDKNHELVKSNKTILSPHIAWATDSSLKKTYDIWFGQTTI</sequence>
<proteinExistence type="inferred from homology"/>
<dbReference type="InterPro" id="IPR029753">
    <property type="entry name" value="D-isomer_DH_CS"/>
</dbReference>
<dbReference type="GO" id="GO:0016616">
    <property type="term" value="F:oxidoreductase activity, acting on the CH-OH group of donors, NAD or NADP as acceptor"/>
    <property type="evidence" value="ECO:0007669"/>
    <property type="project" value="UniProtKB-ARBA"/>
</dbReference>
<comment type="similarity">
    <text evidence="1">Belongs to the D-isomer specific 2-hydroxyacid dehydrogenase family.</text>
</comment>
<organism evidence="5 6">
    <name type="scientific">Desulfobacula phenolica</name>
    <dbReference type="NCBI Taxonomy" id="90732"/>
    <lineage>
        <taxon>Bacteria</taxon>
        <taxon>Pseudomonadati</taxon>
        <taxon>Thermodesulfobacteriota</taxon>
        <taxon>Desulfobacteria</taxon>
        <taxon>Desulfobacterales</taxon>
        <taxon>Desulfobacteraceae</taxon>
        <taxon>Desulfobacula</taxon>
    </lineage>
</organism>
<keyword evidence="3" id="KW-0520">NAD</keyword>
<evidence type="ECO:0000259" key="4">
    <source>
        <dbReference type="Pfam" id="PF02826"/>
    </source>
</evidence>
<dbReference type="Gene3D" id="3.40.50.720">
    <property type="entry name" value="NAD(P)-binding Rossmann-like Domain"/>
    <property type="match status" value="2"/>
</dbReference>
<dbReference type="InterPro" id="IPR036291">
    <property type="entry name" value="NAD(P)-bd_dom_sf"/>
</dbReference>
<dbReference type="PROSITE" id="PS00671">
    <property type="entry name" value="D_2_HYDROXYACID_DH_3"/>
    <property type="match status" value="1"/>
</dbReference>
<dbReference type="GO" id="GO:0051287">
    <property type="term" value="F:NAD binding"/>
    <property type="evidence" value="ECO:0007669"/>
    <property type="project" value="InterPro"/>
</dbReference>
<gene>
    <name evidence="5" type="ORF">SAMN04487931_101261</name>
</gene>
<dbReference type="AlphaFoldDB" id="A0A1H2DNE6"/>
<dbReference type="InterPro" id="IPR006140">
    <property type="entry name" value="D-isomer_DH_NAD-bd"/>
</dbReference>
<evidence type="ECO:0000256" key="1">
    <source>
        <dbReference type="ARBA" id="ARBA00005854"/>
    </source>
</evidence>
<evidence type="ECO:0000313" key="5">
    <source>
        <dbReference type="EMBL" id="SDT84457.1"/>
    </source>
</evidence>
<dbReference type="SUPFAM" id="SSF51735">
    <property type="entry name" value="NAD(P)-binding Rossmann-fold domains"/>
    <property type="match status" value="1"/>
</dbReference>
<dbReference type="EMBL" id="FNLL01000001">
    <property type="protein sequence ID" value="SDT84457.1"/>
    <property type="molecule type" value="Genomic_DNA"/>
</dbReference>
<dbReference type="PANTHER" id="PTHR43761:SF1">
    <property type="entry name" value="D-ISOMER SPECIFIC 2-HYDROXYACID DEHYDROGENASE CATALYTIC DOMAIN-CONTAINING PROTEIN-RELATED"/>
    <property type="match status" value="1"/>
</dbReference>
<dbReference type="Pfam" id="PF02826">
    <property type="entry name" value="2-Hacid_dh_C"/>
    <property type="match status" value="1"/>
</dbReference>
<evidence type="ECO:0000256" key="3">
    <source>
        <dbReference type="ARBA" id="ARBA00023027"/>
    </source>
</evidence>
<evidence type="ECO:0000313" key="6">
    <source>
        <dbReference type="Proteomes" id="UP000199608"/>
    </source>
</evidence>
<reference evidence="6" key="1">
    <citation type="submission" date="2016-10" db="EMBL/GenBank/DDBJ databases">
        <authorList>
            <person name="Varghese N."/>
            <person name="Submissions S."/>
        </authorList>
    </citation>
    <scope>NUCLEOTIDE SEQUENCE [LARGE SCALE GENOMIC DNA]</scope>
    <source>
        <strain evidence="6">DSM 3384</strain>
    </source>
</reference>
<keyword evidence="6" id="KW-1185">Reference proteome</keyword>